<dbReference type="CDD" id="cd05015">
    <property type="entry name" value="SIS_PGI_1"/>
    <property type="match status" value="1"/>
</dbReference>
<dbReference type="PROSITE" id="PS51463">
    <property type="entry name" value="P_GLUCOSE_ISOMERASE_3"/>
    <property type="match status" value="1"/>
</dbReference>
<dbReference type="PROSITE" id="PS00765">
    <property type="entry name" value="P_GLUCOSE_ISOMERASE_1"/>
    <property type="match status" value="1"/>
</dbReference>
<organism evidence="9 10">
    <name type="scientific">Candidatus Beckwithbacteria bacterium CG23_combo_of_CG06-09_8_20_14_all_34_8</name>
    <dbReference type="NCBI Taxonomy" id="1974497"/>
    <lineage>
        <taxon>Bacteria</taxon>
        <taxon>Candidatus Beckwithiibacteriota</taxon>
    </lineage>
</organism>
<dbReference type="PRINTS" id="PR00662">
    <property type="entry name" value="G6PISOMERASE"/>
</dbReference>
<dbReference type="UniPathway" id="UPA00109">
    <property type="reaction ID" value="UER00181"/>
</dbReference>
<evidence type="ECO:0000256" key="4">
    <source>
        <dbReference type="ARBA" id="ARBA00023152"/>
    </source>
</evidence>
<feature type="active site" evidence="7">
    <location>
        <position position="410"/>
    </location>
</feature>
<dbReference type="GO" id="GO:0097367">
    <property type="term" value="F:carbohydrate derivative binding"/>
    <property type="evidence" value="ECO:0007669"/>
    <property type="project" value="InterPro"/>
</dbReference>
<dbReference type="HAMAP" id="MF_00473">
    <property type="entry name" value="G6P_isomerase"/>
    <property type="match status" value="1"/>
</dbReference>
<comment type="pathway">
    <text evidence="7">Carbohydrate biosynthesis; gluconeogenesis.</text>
</comment>
<reference evidence="9 10" key="1">
    <citation type="submission" date="2017-09" db="EMBL/GenBank/DDBJ databases">
        <title>Depth-based differentiation of microbial function through sediment-hosted aquifers and enrichment of novel symbionts in the deep terrestrial subsurface.</title>
        <authorList>
            <person name="Probst A.J."/>
            <person name="Ladd B."/>
            <person name="Jarett J.K."/>
            <person name="Geller-Mcgrath D.E."/>
            <person name="Sieber C.M."/>
            <person name="Emerson J.B."/>
            <person name="Anantharaman K."/>
            <person name="Thomas B.C."/>
            <person name="Malmstrom R."/>
            <person name="Stieglmeier M."/>
            <person name="Klingl A."/>
            <person name="Woyke T."/>
            <person name="Ryan C.M."/>
            <person name="Banfield J.F."/>
        </authorList>
    </citation>
    <scope>NUCLEOTIDE SEQUENCE [LARGE SCALE GENOMIC DNA]</scope>
    <source>
        <strain evidence="9">CG23_combo_of_CG06-09_8_20_14_all_34_8</strain>
    </source>
</reference>
<dbReference type="InterPro" id="IPR018189">
    <property type="entry name" value="Phosphoglucose_isomerase_CS"/>
</dbReference>
<keyword evidence="7" id="KW-0963">Cytoplasm</keyword>
<dbReference type="PROSITE" id="PS00174">
    <property type="entry name" value="P_GLUCOSE_ISOMERASE_2"/>
    <property type="match status" value="1"/>
</dbReference>
<feature type="active site" description="Proton donor" evidence="7">
    <location>
        <position position="277"/>
    </location>
</feature>
<evidence type="ECO:0000256" key="6">
    <source>
        <dbReference type="ARBA" id="ARBA00029321"/>
    </source>
</evidence>
<comment type="pathway">
    <text evidence="1 7 8">Carbohydrate degradation; glycolysis; D-glyceraldehyde 3-phosphate and glycerone phosphate from D-glucose: step 2/4.</text>
</comment>
<feature type="active site" evidence="7">
    <location>
        <position position="298"/>
    </location>
</feature>
<proteinExistence type="inferred from homology"/>
<dbReference type="InterPro" id="IPR035482">
    <property type="entry name" value="SIS_PGI_2"/>
</dbReference>
<evidence type="ECO:0000256" key="1">
    <source>
        <dbReference type="ARBA" id="ARBA00004926"/>
    </source>
</evidence>
<dbReference type="GO" id="GO:0005829">
    <property type="term" value="C:cytosol"/>
    <property type="evidence" value="ECO:0007669"/>
    <property type="project" value="TreeGrafter"/>
</dbReference>
<comment type="subcellular location">
    <subcellularLocation>
        <location evidence="7">Cytoplasm</location>
    </subcellularLocation>
</comment>
<comment type="function">
    <text evidence="7">Catalyzes the reversible isomerization of glucose-6-phosphate to fructose-6-phosphate.</text>
</comment>
<dbReference type="InterPro" id="IPR001672">
    <property type="entry name" value="G6P_Isomerase"/>
</dbReference>
<keyword evidence="3 7" id="KW-0312">Gluconeogenesis</keyword>
<comment type="catalytic activity">
    <reaction evidence="6 7 8">
        <text>alpha-D-glucose 6-phosphate = beta-D-fructose 6-phosphate</text>
        <dbReference type="Rhea" id="RHEA:11816"/>
        <dbReference type="ChEBI" id="CHEBI:57634"/>
        <dbReference type="ChEBI" id="CHEBI:58225"/>
        <dbReference type="EC" id="5.3.1.9"/>
    </reaction>
</comment>
<dbReference type="GO" id="GO:0006094">
    <property type="term" value="P:gluconeogenesis"/>
    <property type="evidence" value="ECO:0007669"/>
    <property type="project" value="UniProtKB-UniRule"/>
</dbReference>
<gene>
    <name evidence="7" type="primary">pgi</name>
    <name evidence="9" type="ORF">COX08_04455</name>
</gene>
<dbReference type="EMBL" id="PCSR01000105">
    <property type="protein sequence ID" value="PIP52800.1"/>
    <property type="molecule type" value="Genomic_DNA"/>
</dbReference>
<dbReference type="AlphaFoldDB" id="A0A2H0B6W6"/>
<dbReference type="GO" id="GO:0006096">
    <property type="term" value="P:glycolytic process"/>
    <property type="evidence" value="ECO:0007669"/>
    <property type="project" value="UniProtKB-UniRule"/>
</dbReference>
<evidence type="ECO:0000256" key="2">
    <source>
        <dbReference type="ARBA" id="ARBA00006604"/>
    </source>
</evidence>
<dbReference type="UniPathway" id="UPA00138"/>
<evidence type="ECO:0000313" key="9">
    <source>
        <dbReference type="EMBL" id="PIP52800.1"/>
    </source>
</evidence>
<keyword evidence="5 7" id="KW-0413">Isomerase</keyword>
<dbReference type="Gene3D" id="3.40.50.10490">
    <property type="entry name" value="Glucose-6-phosphate isomerase like protein, domain 1"/>
    <property type="match status" value="2"/>
</dbReference>
<dbReference type="GO" id="GO:0048029">
    <property type="term" value="F:monosaccharide binding"/>
    <property type="evidence" value="ECO:0007669"/>
    <property type="project" value="TreeGrafter"/>
</dbReference>
<comment type="similarity">
    <text evidence="2 7 8">Belongs to the GPI family.</text>
</comment>
<dbReference type="PANTHER" id="PTHR11469:SF1">
    <property type="entry name" value="GLUCOSE-6-PHOSPHATE ISOMERASE"/>
    <property type="match status" value="1"/>
</dbReference>
<evidence type="ECO:0000313" key="10">
    <source>
        <dbReference type="Proteomes" id="UP000229459"/>
    </source>
</evidence>
<dbReference type="GO" id="GO:0004347">
    <property type="term" value="F:glucose-6-phosphate isomerase activity"/>
    <property type="evidence" value="ECO:0007669"/>
    <property type="project" value="UniProtKB-UniRule"/>
</dbReference>
<dbReference type="CDD" id="cd05016">
    <property type="entry name" value="SIS_PGI_2"/>
    <property type="match status" value="1"/>
</dbReference>
<comment type="caution">
    <text evidence="9">The sequence shown here is derived from an EMBL/GenBank/DDBJ whole genome shotgun (WGS) entry which is preliminary data.</text>
</comment>
<evidence type="ECO:0000256" key="3">
    <source>
        <dbReference type="ARBA" id="ARBA00022432"/>
    </source>
</evidence>
<sequence>MSISLDSSLLFSTKIGSNGIKPQDLTIKKDILAKINENTKKGSYGFVNIVKNEDIIQKCQAIYDQKKWAKYMIVLGIGGSDLGARMLQESLEIENPPMQVLFGGDTTDPWQYYDLTSKIEIEKTVVVVVSKSGSTIEPACGYLYFKNLFRKRLKDDWTKHFIFITDANQGIMFNEGKKNNVAMLPVPDDVGGRYSVLSAVGLLPALSMGIDIVKLVKSADTYFNSILKQTPVENIAWQIALSQYQYQQINNIDIVVLMPYLVRLELFGNWFRQLWAESLGKDGKGILPIKAVGPKDQHSQVQFYNQGKWLSTFLFIGATNYDHDIKLLSKDDKDLQYLDGKYFNDIVRAECLATRVSLAKNGRPSAYIEIDKLNETTMGELIAMFELSVVYLAELLAVNAFDQPGVEAGKNYMYGLLGKKGYEDKAKEIETF</sequence>
<accession>A0A2H0B6W6</accession>
<keyword evidence="4 7" id="KW-0324">Glycolysis</keyword>
<evidence type="ECO:0000256" key="5">
    <source>
        <dbReference type="ARBA" id="ARBA00023235"/>
    </source>
</evidence>
<dbReference type="SUPFAM" id="SSF53697">
    <property type="entry name" value="SIS domain"/>
    <property type="match status" value="1"/>
</dbReference>
<dbReference type="PANTHER" id="PTHR11469">
    <property type="entry name" value="GLUCOSE-6-PHOSPHATE ISOMERASE"/>
    <property type="match status" value="1"/>
</dbReference>
<dbReference type="EC" id="5.3.1.9" evidence="7"/>
<dbReference type="InterPro" id="IPR035476">
    <property type="entry name" value="SIS_PGI_1"/>
</dbReference>
<dbReference type="Proteomes" id="UP000229459">
    <property type="component" value="Unassembled WGS sequence"/>
</dbReference>
<protein>
    <recommendedName>
        <fullName evidence="7">Glucose-6-phosphate isomerase</fullName>
        <shortName evidence="7">GPI</shortName>
        <ecNumber evidence="7">5.3.1.9</ecNumber>
    </recommendedName>
    <alternativeName>
        <fullName evidence="7">Phosphoglucose isomerase</fullName>
        <shortName evidence="7">PGI</shortName>
    </alternativeName>
    <alternativeName>
        <fullName evidence="7">Phosphohexose isomerase</fullName>
        <shortName evidence="7">PHI</shortName>
    </alternativeName>
</protein>
<name>A0A2H0B6W6_9BACT</name>
<dbReference type="GO" id="GO:0051156">
    <property type="term" value="P:glucose 6-phosphate metabolic process"/>
    <property type="evidence" value="ECO:0007669"/>
    <property type="project" value="TreeGrafter"/>
</dbReference>
<dbReference type="InterPro" id="IPR046348">
    <property type="entry name" value="SIS_dom_sf"/>
</dbReference>
<evidence type="ECO:0000256" key="8">
    <source>
        <dbReference type="RuleBase" id="RU000612"/>
    </source>
</evidence>
<dbReference type="Pfam" id="PF00342">
    <property type="entry name" value="PGI"/>
    <property type="match status" value="1"/>
</dbReference>
<evidence type="ECO:0000256" key="7">
    <source>
        <dbReference type="HAMAP-Rule" id="MF_00473"/>
    </source>
</evidence>